<protein>
    <recommendedName>
        <fullName evidence="3">Lipoprotein</fullName>
    </recommendedName>
</protein>
<dbReference type="Proteomes" id="UP000653076">
    <property type="component" value="Unassembled WGS sequence"/>
</dbReference>
<keyword evidence="2" id="KW-1185">Reference proteome</keyword>
<reference evidence="1 2" key="1">
    <citation type="submission" date="2021-01" db="EMBL/GenBank/DDBJ databases">
        <title>Whole genome shotgun sequence of Verrucosispora qiuiae NBRC 106684.</title>
        <authorList>
            <person name="Komaki H."/>
            <person name="Tamura T."/>
        </authorList>
    </citation>
    <scope>NUCLEOTIDE SEQUENCE [LARGE SCALE GENOMIC DNA]</scope>
    <source>
        <strain evidence="1 2">NBRC 106684</strain>
    </source>
</reference>
<evidence type="ECO:0000313" key="2">
    <source>
        <dbReference type="Proteomes" id="UP000653076"/>
    </source>
</evidence>
<gene>
    <name evidence="1" type="ORF">Vqi01_55300</name>
</gene>
<dbReference type="EMBL" id="BOPC01000108">
    <property type="protein sequence ID" value="GIJ30368.1"/>
    <property type="molecule type" value="Genomic_DNA"/>
</dbReference>
<proteinExistence type="predicted"/>
<evidence type="ECO:0000313" key="1">
    <source>
        <dbReference type="EMBL" id="GIJ30368.1"/>
    </source>
</evidence>
<comment type="caution">
    <text evidence="1">The sequence shown here is derived from an EMBL/GenBank/DDBJ whole genome shotgun (WGS) entry which is preliminary data.</text>
</comment>
<sequence>MGLLGVLLVAGCGGGAGKTSVPPVGDAAGAGAAEDTDRRPGAMLTVDLNVTGDAEVSGSTVYGPVGRNLGLTAMSCSEFSKGQEIDGVRLFAFPALIGAEPIGGKEILVTVGVWEYPGAGTYTEKDNLQTSPDEVGLNIDGSIFSLPYDDPSTTLVIEADGSGVWNFPRLDSLDGGSVSGAMTWTCRD</sequence>
<organism evidence="1 2">
    <name type="scientific">Micromonospora qiuiae</name>
    <dbReference type="NCBI Taxonomy" id="502268"/>
    <lineage>
        <taxon>Bacteria</taxon>
        <taxon>Bacillati</taxon>
        <taxon>Actinomycetota</taxon>
        <taxon>Actinomycetes</taxon>
        <taxon>Micromonosporales</taxon>
        <taxon>Micromonosporaceae</taxon>
        <taxon>Micromonospora</taxon>
    </lineage>
</organism>
<accession>A0ABQ4JIE1</accession>
<name>A0ABQ4JIE1_9ACTN</name>
<evidence type="ECO:0008006" key="3">
    <source>
        <dbReference type="Google" id="ProtNLM"/>
    </source>
</evidence>